<comment type="caution">
    <text evidence="2">The sequence shown here is derived from an EMBL/GenBank/DDBJ whole genome shotgun (WGS) entry which is preliminary data.</text>
</comment>
<reference evidence="2 3" key="1">
    <citation type="submission" date="2021-07" db="EMBL/GenBank/DDBJ databases">
        <title>The Aristolochia fimbriata genome: insights into angiosperm evolution, floral development and chemical biosynthesis.</title>
        <authorList>
            <person name="Jiao Y."/>
        </authorList>
    </citation>
    <scope>NUCLEOTIDE SEQUENCE [LARGE SCALE GENOMIC DNA]</scope>
    <source>
        <strain evidence="2">IBCAS-2021</strain>
        <tissue evidence="2">Leaf</tissue>
    </source>
</reference>
<feature type="region of interest" description="Disordered" evidence="1">
    <location>
        <begin position="1"/>
        <end position="62"/>
    </location>
</feature>
<keyword evidence="3" id="KW-1185">Reference proteome</keyword>
<dbReference type="Proteomes" id="UP000825729">
    <property type="component" value="Unassembled WGS sequence"/>
</dbReference>
<gene>
    <name evidence="2" type="ORF">H6P81_002542</name>
</gene>
<feature type="compositionally biased region" description="Basic and acidic residues" evidence="1">
    <location>
        <begin position="35"/>
        <end position="62"/>
    </location>
</feature>
<organism evidence="2 3">
    <name type="scientific">Aristolochia fimbriata</name>
    <name type="common">White veined hardy Dutchman's pipe vine</name>
    <dbReference type="NCBI Taxonomy" id="158543"/>
    <lineage>
        <taxon>Eukaryota</taxon>
        <taxon>Viridiplantae</taxon>
        <taxon>Streptophyta</taxon>
        <taxon>Embryophyta</taxon>
        <taxon>Tracheophyta</taxon>
        <taxon>Spermatophyta</taxon>
        <taxon>Magnoliopsida</taxon>
        <taxon>Magnoliidae</taxon>
        <taxon>Piperales</taxon>
        <taxon>Aristolochiaceae</taxon>
        <taxon>Aristolochia</taxon>
    </lineage>
</organism>
<evidence type="ECO:0000313" key="3">
    <source>
        <dbReference type="Proteomes" id="UP000825729"/>
    </source>
</evidence>
<proteinExistence type="predicted"/>
<protein>
    <submittedName>
        <fullName evidence="2">Uncharacterized protein</fullName>
    </submittedName>
</protein>
<sequence>MQMRKEQARREGASKERDHASSPCFRVFSIGNKDGNNKGEMGRQKEGKRERGKIKREEGENRRDSICWMRKQEEVSYSSYHQRVLPHEMRNLSMLIGRLPDGIPYQGIKIGGPSSPKHKLKRFVSFTVALRSLVPWNTFLHVHDKG</sequence>
<evidence type="ECO:0000313" key="2">
    <source>
        <dbReference type="EMBL" id="KAG9458034.1"/>
    </source>
</evidence>
<dbReference type="AlphaFoldDB" id="A0AAV7FBU4"/>
<name>A0AAV7FBU4_ARIFI</name>
<accession>A0AAV7FBU4</accession>
<dbReference type="EMBL" id="JAINDJ010000002">
    <property type="protein sequence ID" value="KAG9458034.1"/>
    <property type="molecule type" value="Genomic_DNA"/>
</dbReference>
<evidence type="ECO:0000256" key="1">
    <source>
        <dbReference type="SAM" id="MobiDB-lite"/>
    </source>
</evidence>
<feature type="compositionally biased region" description="Basic and acidic residues" evidence="1">
    <location>
        <begin position="1"/>
        <end position="20"/>
    </location>
</feature>